<reference evidence="1 2" key="1">
    <citation type="submission" date="2014-09" db="EMBL/GenBank/DDBJ databases">
        <authorList>
            <person name="Ellenberger Sabrina"/>
        </authorList>
    </citation>
    <scope>NUCLEOTIDE SEQUENCE [LARGE SCALE GENOMIC DNA]</scope>
    <source>
        <strain evidence="1 2">CBS 412.66</strain>
    </source>
</reference>
<gene>
    <name evidence="1" type="primary">PARPA_10394.1 scaffold 40272</name>
</gene>
<evidence type="ECO:0000313" key="2">
    <source>
        <dbReference type="Proteomes" id="UP000054107"/>
    </source>
</evidence>
<dbReference type="EMBL" id="LN732864">
    <property type="protein sequence ID" value="CEP16148.1"/>
    <property type="molecule type" value="Genomic_DNA"/>
</dbReference>
<proteinExistence type="predicted"/>
<dbReference type="AlphaFoldDB" id="A0A0B7NLC0"/>
<dbReference type="OrthoDB" id="2245303at2759"/>
<protein>
    <submittedName>
        <fullName evidence="1">Uncharacterized protein</fullName>
    </submittedName>
</protein>
<dbReference type="STRING" id="35722.A0A0B7NLC0"/>
<organism evidence="1 2">
    <name type="scientific">Parasitella parasitica</name>
    <dbReference type="NCBI Taxonomy" id="35722"/>
    <lineage>
        <taxon>Eukaryota</taxon>
        <taxon>Fungi</taxon>
        <taxon>Fungi incertae sedis</taxon>
        <taxon>Mucoromycota</taxon>
        <taxon>Mucoromycotina</taxon>
        <taxon>Mucoromycetes</taxon>
        <taxon>Mucorales</taxon>
        <taxon>Mucorineae</taxon>
        <taxon>Mucoraceae</taxon>
        <taxon>Parasitella</taxon>
    </lineage>
</organism>
<evidence type="ECO:0000313" key="1">
    <source>
        <dbReference type="EMBL" id="CEP16148.1"/>
    </source>
</evidence>
<name>A0A0B7NLC0_9FUNG</name>
<accession>A0A0B7NLC0</accession>
<keyword evidence="2" id="KW-1185">Reference proteome</keyword>
<sequence length="215" mass="24017">MKHHKPSIGENNFSTDRLVTSQTSNQFDDDSAVLLACNALSCSPRVQDSCVLAAKIGKLEPILLASTNGKTYPFLAASENIIDVLSDNPTGSWSLPTVNKAVTTDSSLSTNKDDLFKYIVRISPIYRHIADQQYVELTKEITQELNKDWAFFPQLRFATSHIFAGSILLSGPTALLVNCVESYGRSKTVDSHHEREQVQQITNPRFQKLNQNMER</sequence>
<dbReference type="Proteomes" id="UP000054107">
    <property type="component" value="Unassembled WGS sequence"/>
</dbReference>